<feature type="coiled-coil region" evidence="8">
    <location>
        <begin position="219"/>
        <end position="267"/>
    </location>
</feature>
<sequence length="412" mass="47334">MGFRGIGFLLQCYLMLAVAMYFDLGEQEEKCIIEEIPEDMLVTGYFLLEPWDMKSFSHSPHFGVTVTVRDPGHEVVMSKRYGKFGKFTFTAHASGQHYLCFQTNSTRFAVFAGERLKLHLDVQMGEHSIDPKPDKTKDNMEILENSLRHLINQMMYITRQQEYQREKEDVFRQISEDTNGKVLWWAVVQTSILLSVGFWQMKRLKDFFIAKKLVIMFQARHQKRLLTHYQQRNEKLEEVLVKMKQEMQQMTKKLNEQSAYISKLENSIQHQSVKASSVSQMSHSSHTPHGHKPVLQIPYNSPMSLSRHSSVTNVTENMEVDERSLFRKPNTVPRLSLISPPEDGRMGTIPHRSSNQNTLANHSARSATVSRFGGAPLTPDISYGHSSGWKSPIFKPPSSFRHSMSSLVCPPP</sequence>
<evidence type="ECO:0000313" key="11">
    <source>
        <dbReference type="EMBL" id="GLD70452.1"/>
    </source>
</evidence>
<keyword evidence="8" id="KW-0175">Coiled coil</keyword>
<dbReference type="GO" id="GO:0005789">
    <property type="term" value="C:endoplasmic reticulum membrane"/>
    <property type="evidence" value="ECO:0007669"/>
    <property type="project" value="UniProtKB-SubCell"/>
</dbReference>
<keyword evidence="7" id="KW-0472">Membrane</keyword>
<dbReference type="PANTHER" id="PTHR22811">
    <property type="entry name" value="TRANSMEMBRANE EMP24 DOMAIN-CONTAINING PROTEIN"/>
    <property type="match status" value="1"/>
</dbReference>
<reference evidence="11" key="1">
    <citation type="submission" date="2022-08" db="EMBL/GenBank/DDBJ databases">
        <title>Genome sequencing of akame (Lates japonicus).</title>
        <authorList>
            <person name="Hashiguchi Y."/>
            <person name="Takahashi H."/>
        </authorList>
    </citation>
    <scope>NUCLEOTIDE SEQUENCE</scope>
    <source>
        <strain evidence="11">Kochi</strain>
    </source>
</reference>
<dbReference type="Pfam" id="PF01105">
    <property type="entry name" value="EMP24_GP25L"/>
    <property type="match status" value="1"/>
</dbReference>
<evidence type="ECO:0000256" key="2">
    <source>
        <dbReference type="ARBA" id="ARBA00007104"/>
    </source>
</evidence>
<accession>A0AAD3N9Q7</accession>
<keyword evidence="11" id="KW-0436">Ligase</keyword>
<evidence type="ECO:0000256" key="6">
    <source>
        <dbReference type="ARBA" id="ARBA00022989"/>
    </source>
</evidence>
<feature type="chain" id="PRO_5042093663" evidence="9">
    <location>
        <begin position="20"/>
        <end position="412"/>
    </location>
</feature>
<keyword evidence="12" id="KW-1185">Reference proteome</keyword>
<protein>
    <submittedName>
        <fullName evidence="11">Probable E3 SUMO-protein ligase RNF212</fullName>
    </submittedName>
</protein>
<dbReference type="AlphaFoldDB" id="A0AAD3N9Q7"/>
<keyword evidence="5" id="KW-0256">Endoplasmic reticulum</keyword>
<gene>
    <name evidence="11" type="ORF">AKAME5_002177000</name>
</gene>
<dbReference type="EMBL" id="BRZM01000373">
    <property type="protein sequence ID" value="GLD70452.1"/>
    <property type="molecule type" value="Genomic_DNA"/>
</dbReference>
<comment type="similarity">
    <text evidence="2">Belongs to the EMP24/GP25L family.</text>
</comment>
<evidence type="ECO:0000256" key="1">
    <source>
        <dbReference type="ARBA" id="ARBA00004115"/>
    </source>
</evidence>
<dbReference type="InterPro" id="IPR009038">
    <property type="entry name" value="GOLD_dom"/>
</dbReference>
<dbReference type="InterPro" id="IPR015720">
    <property type="entry name" value="Emp24-like"/>
</dbReference>
<evidence type="ECO:0000256" key="5">
    <source>
        <dbReference type="ARBA" id="ARBA00022824"/>
    </source>
</evidence>
<name>A0AAD3N9Q7_LATJO</name>
<evidence type="ECO:0000259" key="10">
    <source>
        <dbReference type="PROSITE" id="PS50866"/>
    </source>
</evidence>
<dbReference type="SMART" id="SM01190">
    <property type="entry name" value="EMP24_GP25L"/>
    <property type="match status" value="1"/>
</dbReference>
<organism evidence="11 12">
    <name type="scientific">Lates japonicus</name>
    <name type="common">Japanese lates</name>
    <dbReference type="NCBI Taxonomy" id="270547"/>
    <lineage>
        <taxon>Eukaryota</taxon>
        <taxon>Metazoa</taxon>
        <taxon>Chordata</taxon>
        <taxon>Craniata</taxon>
        <taxon>Vertebrata</taxon>
        <taxon>Euteleostomi</taxon>
        <taxon>Actinopterygii</taxon>
        <taxon>Neopterygii</taxon>
        <taxon>Teleostei</taxon>
        <taxon>Neoteleostei</taxon>
        <taxon>Acanthomorphata</taxon>
        <taxon>Carangaria</taxon>
        <taxon>Carangaria incertae sedis</taxon>
        <taxon>Centropomidae</taxon>
        <taxon>Lates</taxon>
    </lineage>
</organism>
<evidence type="ECO:0000256" key="8">
    <source>
        <dbReference type="SAM" id="Coils"/>
    </source>
</evidence>
<evidence type="ECO:0000256" key="4">
    <source>
        <dbReference type="ARBA" id="ARBA00022729"/>
    </source>
</evidence>
<evidence type="ECO:0000256" key="3">
    <source>
        <dbReference type="ARBA" id="ARBA00022692"/>
    </source>
</evidence>
<comment type="subcellular location">
    <subcellularLocation>
        <location evidence="1">Endoplasmic reticulum membrane</location>
        <topology evidence="1">Single-pass type I membrane protein</topology>
    </subcellularLocation>
</comment>
<dbReference type="Proteomes" id="UP001279410">
    <property type="component" value="Unassembled WGS sequence"/>
</dbReference>
<feature type="signal peptide" evidence="9">
    <location>
        <begin position="1"/>
        <end position="19"/>
    </location>
</feature>
<evidence type="ECO:0000256" key="7">
    <source>
        <dbReference type="ARBA" id="ARBA00023136"/>
    </source>
</evidence>
<keyword evidence="3" id="KW-0812">Transmembrane</keyword>
<dbReference type="GO" id="GO:0016874">
    <property type="term" value="F:ligase activity"/>
    <property type="evidence" value="ECO:0007669"/>
    <property type="project" value="UniProtKB-KW"/>
</dbReference>
<evidence type="ECO:0000256" key="9">
    <source>
        <dbReference type="SAM" id="SignalP"/>
    </source>
</evidence>
<proteinExistence type="inferred from homology"/>
<feature type="domain" description="GOLD" evidence="10">
    <location>
        <begin position="29"/>
        <end position="124"/>
    </location>
</feature>
<keyword evidence="4 9" id="KW-0732">Signal</keyword>
<comment type="caution">
    <text evidence="11">The sequence shown here is derived from an EMBL/GenBank/DDBJ whole genome shotgun (WGS) entry which is preliminary data.</text>
</comment>
<evidence type="ECO:0000313" key="12">
    <source>
        <dbReference type="Proteomes" id="UP001279410"/>
    </source>
</evidence>
<dbReference type="PROSITE" id="PS50866">
    <property type="entry name" value="GOLD"/>
    <property type="match status" value="1"/>
</dbReference>
<keyword evidence="6" id="KW-1133">Transmembrane helix</keyword>